<protein>
    <recommendedName>
        <fullName evidence="6 19">UDP-N-acetylenolpyruvoylglucosamine reductase</fullName>
        <ecNumber evidence="5 19">1.3.1.98</ecNumber>
    </recommendedName>
    <alternativeName>
        <fullName evidence="17 19">UDP-N-acetylmuramate dehydrogenase</fullName>
    </alternativeName>
</protein>
<evidence type="ECO:0000256" key="18">
    <source>
        <dbReference type="ARBA" id="ARBA00048914"/>
    </source>
</evidence>
<dbReference type="InterPro" id="IPR006094">
    <property type="entry name" value="Oxid_FAD_bind_N"/>
</dbReference>
<comment type="cofactor">
    <cofactor evidence="1 19">
        <name>FAD</name>
        <dbReference type="ChEBI" id="CHEBI:57692"/>
    </cofactor>
</comment>
<keyword evidence="22" id="KW-1185">Reference proteome</keyword>
<dbReference type="RefSeq" id="WP_108308840.1">
    <property type="nucleotide sequence ID" value="NZ_CP020921.1"/>
</dbReference>
<keyword evidence="7 19" id="KW-0963">Cytoplasm</keyword>
<feature type="active site" evidence="19">
    <location>
        <position position="277"/>
    </location>
</feature>
<accession>A0A2R4VZM8</accession>
<feature type="domain" description="FAD-binding PCMH-type" evidence="20">
    <location>
        <begin position="18"/>
        <end position="194"/>
    </location>
</feature>
<evidence type="ECO:0000256" key="12">
    <source>
        <dbReference type="ARBA" id="ARBA00022960"/>
    </source>
</evidence>
<dbReference type="InterPro" id="IPR036318">
    <property type="entry name" value="FAD-bd_PCMH-like_sf"/>
</dbReference>
<evidence type="ECO:0000256" key="10">
    <source>
        <dbReference type="ARBA" id="ARBA00022827"/>
    </source>
</evidence>
<evidence type="ECO:0000256" key="13">
    <source>
        <dbReference type="ARBA" id="ARBA00022984"/>
    </source>
</evidence>
<keyword evidence="12 19" id="KW-0133">Cell shape</keyword>
<dbReference type="GO" id="GO:0071949">
    <property type="term" value="F:FAD binding"/>
    <property type="evidence" value="ECO:0007669"/>
    <property type="project" value="InterPro"/>
</dbReference>
<dbReference type="GO" id="GO:0005829">
    <property type="term" value="C:cytosol"/>
    <property type="evidence" value="ECO:0007669"/>
    <property type="project" value="TreeGrafter"/>
</dbReference>
<evidence type="ECO:0000256" key="2">
    <source>
        <dbReference type="ARBA" id="ARBA00003921"/>
    </source>
</evidence>
<feature type="active site" evidence="19">
    <location>
        <position position="160"/>
    </location>
</feature>
<dbReference type="Pfam" id="PF02873">
    <property type="entry name" value="MurB_C"/>
    <property type="match status" value="1"/>
</dbReference>
<dbReference type="PROSITE" id="PS51387">
    <property type="entry name" value="FAD_PCMH"/>
    <property type="match status" value="1"/>
</dbReference>
<evidence type="ECO:0000256" key="16">
    <source>
        <dbReference type="ARBA" id="ARBA00023316"/>
    </source>
</evidence>
<dbReference type="InterPro" id="IPR016169">
    <property type="entry name" value="FAD-bd_PCMH_sub2"/>
</dbReference>
<dbReference type="EMBL" id="CP020921">
    <property type="protein sequence ID" value="AWB10007.1"/>
    <property type="molecule type" value="Genomic_DNA"/>
</dbReference>
<dbReference type="Proteomes" id="UP000244792">
    <property type="component" value="Chromosome"/>
</dbReference>
<feature type="active site" description="Proton donor" evidence="19">
    <location>
        <position position="208"/>
    </location>
</feature>
<organism evidence="21 22">
    <name type="scientific">Thermodesulfobium acidiphilum</name>
    <dbReference type="NCBI Taxonomy" id="1794699"/>
    <lineage>
        <taxon>Bacteria</taxon>
        <taxon>Pseudomonadati</taxon>
        <taxon>Thermodesulfobiota</taxon>
        <taxon>Thermodesulfobiia</taxon>
        <taxon>Thermodesulfobiales</taxon>
        <taxon>Thermodesulfobiaceae</taxon>
        <taxon>Thermodesulfobium</taxon>
    </lineage>
</organism>
<keyword evidence="10 19" id="KW-0274">FAD</keyword>
<dbReference type="GO" id="GO:0051301">
    <property type="term" value="P:cell division"/>
    <property type="evidence" value="ECO:0007669"/>
    <property type="project" value="UniProtKB-KW"/>
</dbReference>
<evidence type="ECO:0000256" key="9">
    <source>
        <dbReference type="ARBA" id="ARBA00022630"/>
    </source>
</evidence>
<proteinExistence type="inferred from homology"/>
<sequence length="295" mass="32622">MIRILRNFQLKNLTTFGTGGVGRSIYLLRSSDLPIVLGEIDDFVILGNGSNVIFSDEYFSKNILYVVPLSSFEGINIVSDLLEVDANVSSSALSWWCARKGISGFEFAAGIPGRIGACIFGNAGCFGSDFSKNLKSIFVFDCISKTFSEIDSGNIQFSYRKSSIKNKVILKAYFETSFNKPESVFARTLELLNKKKLSQPHGIKTFGSIFRNPPGNWAGKLLDSLGFRGYKLGGVMVSEKHANFLENIGGSTSDAVKIIKLMQDKVLERYNILLEPEVRFLGEFKELPILSGDEL</sequence>
<keyword evidence="15 19" id="KW-0131">Cell cycle</keyword>
<comment type="similarity">
    <text evidence="19">Belongs to the MurB family.</text>
</comment>
<evidence type="ECO:0000313" key="21">
    <source>
        <dbReference type="EMBL" id="AWB10007.1"/>
    </source>
</evidence>
<evidence type="ECO:0000256" key="11">
    <source>
        <dbReference type="ARBA" id="ARBA00022857"/>
    </source>
</evidence>
<dbReference type="SUPFAM" id="SSF56176">
    <property type="entry name" value="FAD-binding/transporter-associated domain-like"/>
    <property type="match status" value="1"/>
</dbReference>
<keyword evidence="16 19" id="KW-0961">Cell wall biogenesis/degradation</keyword>
<dbReference type="Gene3D" id="3.90.78.10">
    <property type="entry name" value="UDP-N-acetylenolpyruvoylglucosamine reductase, C-terminal domain"/>
    <property type="match status" value="1"/>
</dbReference>
<dbReference type="Gene3D" id="3.30.43.10">
    <property type="entry name" value="Uridine Diphospho-n-acetylenolpyruvylglucosamine Reductase, domain 2"/>
    <property type="match status" value="1"/>
</dbReference>
<comment type="catalytic activity">
    <reaction evidence="18 19">
        <text>UDP-N-acetyl-alpha-D-muramate + NADP(+) = UDP-N-acetyl-3-O-(1-carboxyvinyl)-alpha-D-glucosamine + NADPH + H(+)</text>
        <dbReference type="Rhea" id="RHEA:12248"/>
        <dbReference type="ChEBI" id="CHEBI:15378"/>
        <dbReference type="ChEBI" id="CHEBI:57783"/>
        <dbReference type="ChEBI" id="CHEBI:58349"/>
        <dbReference type="ChEBI" id="CHEBI:68483"/>
        <dbReference type="ChEBI" id="CHEBI:70757"/>
        <dbReference type="EC" id="1.3.1.98"/>
    </reaction>
</comment>
<keyword evidence="14 19" id="KW-0560">Oxidoreductase</keyword>
<evidence type="ECO:0000256" key="8">
    <source>
        <dbReference type="ARBA" id="ARBA00022618"/>
    </source>
</evidence>
<evidence type="ECO:0000256" key="15">
    <source>
        <dbReference type="ARBA" id="ARBA00023306"/>
    </source>
</evidence>
<reference evidence="21 22" key="1">
    <citation type="submission" date="2017-04" db="EMBL/GenBank/DDBJ databases">
        <title>Genomic insights into metabolism of Thermodesulfobium acidiphilum.</title>
        <authorList>
            <person name="Toshchakov S.V."/>
            <person name="Frolov E.N."/>
            <person name="Kublanov I.V."/>
            <person name="Samarov N.I."/>
            <person name="Novikov A."/>
            <person name="Lebedinsky A.V."/>
            <person name="Bonch-Osmolovskaya E.A."/>
            <person name="Chernyh N.A."/>
        </authorList>
    </citation>
    <scope>NUCLEOTIDE SEQUENCE [LARGE SCALE GENOMIC DNA]</scope>
    <source>
        <strain evidence="21 22">3127-1</strain>
    </source>
</reference>
<gene>
    <name evidence="19" type="primary">murB</name>
    <name evidence="21" type="ORF">TDSAC_0634</name>
</gene>
<evidence type="ECO:0000256" key="6">
    <source>
        <dbReference type="ARBA" id="ARBA00015188"/>
    </source>
</evidence>
<dbReference type="GO" id="GO:0008762">
    <property type="term" value="F:UDP-N-acetylmuramate dehydrogenase activity"/>
    <property type="evidence" value="ECO:0007669"/>
    <property type="project" value="UniProtKB-UniRule"/>
</dbReference>
<keyword evidence="11 19" id="KW-0521">NADP</keyword>
<evidence type="ECO:0000256" key="19">
    <source>
        <dbReference type="HAMAP-Rule" id="MF_00037"/>
    </source>
</evidence>
<comment type="function">
    <text evidence="2 19">Cell wall formation.</text>
</comment>
<dbReference type="PANTHER" id="PTHR21071:SF4">
    <property type="entry name" value="UDP-N-ACETYLENOLPYRUVOYLGLUCOSAMINE REDUCTASE"/>
    <property type="match status" value="1"/>
</dbReference>
<dbReference type="InterPro" id="IPR036635">
    <property type="entry name" value="MurB_C_sf"/>
</dbReference>
<dbReference type="InterPro" id="IPR011601">
    <property type="entry name" value="MurB_C"/>
</dbReference>
<dbReference type="GO" id="GO:0008360">
    <property type="term" value="P:regulation of cell shape"/>
    <property type="evidence" value="ECO:0007669"/>
    <property type="project" value="UniProtKB-KW"/>
</dbReference>
<dbReference type="PANTHER" id="PTHR21071">
    <property type="entry name" value="UDP-N-ACETYLENOLPYRUVOYLGLUCOSAMINE REDUCTASE"/>
    <property type="match status" value="1"/>
</dbReference>
<dbReference type="InterPro" id="IPR016166">
    <property type="entry name" value="FAD-bd_PCMH"/>
</dbReference>
<dbReference type="Pfam" id="PF01565">
    <property type="entry name" value="FAD_binding_4"/>
    <property type="match status" value="1"/>
</dbReference>
<evidence type="ECO:0000313" key="22">
    <source>
        <dbReference type="Proteomes" id="UP000244792"/>
    </source>
</evidence>
<dbReference type="KEGG" id="taci:TDSAC_0634"/>
<evidence type="ECO:0000256" key="14">
    <source>
        <dbReference type="ARBA" id="ARBA00023002"/>
    </source>
</evidence>
<dbReference type="GO" id="GO:0009252">
    <property type="term" value="P:peptidoglycan biosynthetic process"/>
    <property type="evidence" value="ECO:0007669"/>
    <property type="project" value="UniProtKB-UniRule"/>
</dbReference>
<dbReference type="OrthoDB" id="9804753at2"/>
<dbReference type="UniPathway" id="UPA00219"/>
<evidence type="ECO:0000256" key="3">
    <source>
        <dbReference type="ARBA" id="ARBA00004496"/>
    </source>
</evidence>
<evidence type="ECO:0000256" key="17">
    <source>
        <dbReference type="ARBA" id="ARBA00031026"/>
    </source>
</evidence>
<comment type="subcellular location">
    <subcellularLocation>
        <location evidence="3 19">Cytoplasm</location>
    </subcellularLocation>
</comment>
<evidence type="ECO:0000256" key="5">
    <source>
        <dbReference type="ARBA" id="ARBA00012518"/>
    </source>
</evidence>
<name>A0A2R4VZM8_THEAF</name>
<evidence type="ECO:0000256" key="1">
    <source>
        <dbReference type="ARBA" id="ARBA00001974"/>
    </source>
</evidence>
<keyword evidence="8 19" id="KW-0132">Cell division</keyword>
<dbReference type="NCBIfam" id="TIGR00179">
    <property type="entry name" value="murB"/>
    <property type="match status" value="1"/>
</dbReference>
<keyword evidence="9 19" id="KW-0285">Flavoprotein</keyword>
<dbReference type="InterPro" id="IPR016167">
    <property type="entry name" value="FAD-bd_PCMH_sub1"/>
</dbReference>
<dbReference type="EC" id="1.3.1.98" evidence="5 19"/>
<dbReference type="GO" id="GO:0071555">
    <property type="term" value="P:cell wall organization"/>
    <property type="evidence" value="ECO:0007669"/>
    <property type="project" value="UniProtKB-KW"/>
</dbReference>
<keyword evidence="13 19" id="KW-0573">Peptidoglycan synthesis</keyword>
<dbReference type="SUPFAM" id="SSF56194">
    <property type="entry name" value="Uridine diphospho-N-Acetylenolpyruvylglucosamine reductase, MurB, C-terminal domain"/>
    <property type="match status" value="1"/>
</dbReference>
<evidence type="ECO:0000259" key="20">
    <source>
        <dbReference type="PROSITE" id="PS51387"/>
    </source>
</evidence>
<dbReference type="HAMAP" id="MF_00037">
    <property type="entry name" value="MurB"/>
    <property type="match status" value="1"/>
</dbReference>
<dbReference type="InterPro" id="IPR003170">
    <property type="entry name" value="MurB"/>
</dbReference>
<evidence type="ECO:0000256" key="4">
    <source>
        <dbReference type="ARBA" id="ARBA00004752"/>
    </source>
</evidence>
<dbReference type="Gene3D" id="3.30.465.10">
    <property type="match status" value="1"/>
</dbReference>
<comment type="pathway">
    <text evidence="4 19">Cell wall biogenesis; peptidoglycan biosynthesis.</text>
</comment>
<evidence type="ECO:0000256" key="7">
    <source>
        <dbReference type="ARBA" id="ARBA00022490"/>
    </source>
</evidence>
<dbReference type="AlphaFoldDB" id="A0A2R4VZM8"/>